<proteinExistence type="predicted"/>
<dbReference type="EMBL" id="CAMPGE010023870">
    <property type="protein sequence ID" value="CAI2381752.1"/>
    <property type="molecule type" value="Genomic_DNA"/>
</dbReference>
<sequence length="912" mass="105316">MNANQSHTFYPQSSPKAKGKMNKLTTIQEELLKRKSKITNKFMNPGSFHSPKNESQVQRKRRQVLKTQSRLKGQLQSPINKPNKSIFEISNTNAKKVQMFGNKRTSLNPTALFNNNLFDRSPETRETRNNSNNSINKHHNISEFISSHGLSSPPPIHKSHNRSRVIEDPHSKSILVSPIHRNSVFNSPPPTRPSVMSPLNARRKTNHGQSISRNPIQNNFSLQRDKIPRNNQRNSKILNPKIQGKIRRSNAKDSTAKDNRSGSSDHYLSFQHQNRSSSKMVDHELYTIRSLVTRGLRIYHMANTLSKILPPSVKYRRDDLKDILRDKFLLSGFEAGKFADYLFHEAGNVLKLDFAAQRICDFCRFDQNVKREENIVSNIITSIHYSNDQIGTFVKKLRGCLSSGQILPSDIRMSAFECGVIFDTEKLCDYFLGVSLSLTQINAHELQTQFINNVFNENAEESKTIIEKKKSDKGVNKTVNFNRKKILSKNIKPKINVGKIKFKNSQSKHPQSKKSRVISKFHLGMINKEDYSEDEVKDAFLYLLEKFFINKYRISQVLGPYIIDKVYDGREYQLIKRSKLFSAFEKFKLLKNENAENILKSLFQPLIEDLIDVNKIRETFSELGICEELPPKNKHLDYASITGPTIRIFNRMIKYMEENKIDGITKILRKSMFKNFQVEVTQTKRTEFVPTIDAERLSKLFRGLEIIDPSEDLDEEFISFLELSPDKENFIMIAKLKKALKEIKACKYFRAFGINRRQGFPNPYDPRNSADQDPKIIKLMKDYSLESLNKQGLTESDNNIRVQLALVNWKMEKLKELKVQETVKKAVQKFKELLENKRIREGTIVIGGGIHDTLTPPGYIMPCAGNRDLVTNTIDPDNFVSVDLDQEDQYNRSMLRKRFGLASSCNYDLKRR</sequence>
<accession>A0AAD1Y2K2</accession>
<comment type="caution">
    <text evidence="2">The sequence shown here is derived from an EMBL/GenBank/DDBJ whole genome shotgun (WGS) entry which is preliminary data.</text>
</comment>
<evidence type="ECO:0000256" key="1">
    <source>
        <dbReference type="SAM" id="MobiDB-lite"/>
    </source>
</evidence>
<organism evidence="2 3">
    <name type="scientific">Euplotes crassus</name>
    <dbReference type="NCBI Taxonomy" id="5936"/>
    <lineage>
        <taxon>Eukaryota</taxon>
        <taxon>Sar</taxon>
        <taxon>Alveolata</taxon>
        <taxon>Ciliophora</taxon>
        <taxon>Intramacronucleata</taxon>
        <taxon>Spirotrichea</taxon>
        <taxon>Hypotrichia</taxon>
        <taxon>Euplotida</taxon>
        <taxon>Euplotidae</taxon>
        <taxon>Moneuplotes</taxon>
    </lineage>
</organism>
<feature type="region of interest" description="Disordered" evidence="1">
    <location>
        <begin position="41"/>
        <end position="82"/>
    </location>
</feature>
<feature type="compositionally biased region" description="Polar residues" evidence="1">
    <location>
        <begin position="207"/>
        <end position="222"/>
    </location>
</feature>
<feature type="compositionally biased region" description="Polar residues" evidence="1">
    <location>
        <begin position="65"/>
        <end position="82"/>
    </location>
</feature>
<reference evidence="2" key="1">
    <citation type="submission" date="2023-07" db="EMBL/GenBank/DDBJ databases">
        <authorList>
            <consortium name="AG Swart"/>
            <person name="Singh M."/>
            <person name="Singh A."/>
            <person name="Seah K."/>
            <person name="Emmerich C."/>
        </authorList>
    </citation>
    <scope>NUCLEOTIDE SEQUENCE</scope>
    <source>
        <strain evidence="2">DP1</strain>
    </source>
</reference>
<feature type="region of interest" description="Disordered" evidence="1">
    <location>
        <begin position="112"/>
        <end position="275"/>
    </location>
</feature>
<evidence type="ECO:0000313" key="2">
    <source>
        <dbReference type="EMBL" id="CAI2381752.1"/>
    </source>
</evidence>
<feature type="compositionally biased region" description="Basic and acidic residues" evidence="1">
    <location>
        <begin position="250"/>
        <end position="260"/>
    </location>
</feature>
<evidence type="ECO:0000313" key="3">
    <source>
        <dbReference type="Proteomes" id="UP001295684"/>
    </source>
</evidence>
<feature type="region of interest" description="Disordered" evidence="1">
    <location>
        <begin position="1"/>
        <end position="22"/>
    </location>
</feature>
<name>A0AAD1Y2K2_EUPCR</name>
<protein>
    <submittedName>
        <fullName evidence="2">Uncharacterized protein</fullName>
    </submittedName>
</protein>
<keyword evidence="3" id="KW-1185">Reference proteome</keyword>
<dbReference type="Proteomes" id="UP001295684">
    <property type="component" value="Unassembled WGS sequence"/>
</dbReference>
<feature type="compositionally biased region" description="Polar residues" evidence="1">
    <location>
        <begin position="261"/>
        <end position="275"/>
    </location>
</feature>
<dbReference type="AlphaFoldDB" id="A0AAD1Y2K2"/>
<feature type="compositionally biased region" description="Polar residues" evidence="1">
    <location>
        <begin position="1"/>
        <end position="15"/>
    </location>
</feature>
<gene>
    <name evidence="2" type="ORF">ECRASSUSDP1_LOCUS23215</name>
</gene>